<reference evidence="3 4" key="1">
    <citation type="journal article" date="2013" name="Curr. Biol.">
        <title>The Genome of the Foraminiferan Reticulomyxa filosa.</title>
        <authorList>
            <person name="Glockner G."/>
            <person name="Hulsmann N."/>
            <person name="Schleicher M."/>
            <person name="Noegel A.A."/>
            <person name="Eichinger L."/>
            <person name="Gallinger C."/>
            <person name="Pawlowski J."/>
            <person name="Sierra R."/>
            <person name="Euteneuer U."/>
            <person name="Pillet L."/>
            <person name="Moustafa A."/>
            <person name="Platzer M."/>
            <person name="Groth M."/>
            <person name="Szafranski K."/>
            <person name="Schliwa M."/>
        </authorList>
    </citation>
    <scope>NUCLEOTIDE SEQUENCE [LARGE SCALE GENOMIC DNA]</scope>
</reference>
<keyword evidence="2" id="KW-0812">Transmembrane</keyword>
<comment type="caution">
    <text evidence="3">The sequence shown here is derived from an EMBL/GenBank/DDBJ whole genome shotgun (WGS) entry which is preliminary data.</text>
</comment>
<dbReference type="AlphaFoldDB" id="X6M8A6"/>
<feature type="transmembrane region" description="Helical" evidence="2">
    <location>
        <begin position="288"/>
        <end position="311"/>
    </location>
</feature>
<keyword evidence="4" id="KW-1185">Reference proteome</keyword>
<proteinExistence type="predicted"/>
<keyword evidence="2" id="KW-1133">Transmembrane helix</keyword>
<feature type="transmembrane region" description="Helical" evidence="2">
    <location>
        <begin position="251"/>
        <end position="268"/>
    </location>
</feature>
<feature type="transmembrane region" description="Helical" evidence="2">
    <location>
        <begin position="137"/>
        <end position="159"/>
    </location>
</feature>
<gene>
    <name evidence="3" type="ORF">RFI_27677</name>
</gene>
<feature type="compositionally biased region" description="Basic and acidic residues" evidence="1">
    <location>
        <begin position="84"/>
        <end position="96"/>
    </location>
</feature>
<name>X6M8A6_RETFI</name>
<dbReference type="Proteomes" id="UP000023152">
    <property type="component" value="Unassembled WGS sequence"/>
</dbReference>
<evidence type="ECO:0000256" key="2">
    <source>
        <dbReference type="SAM" id="Phobius"/>
    </source>
</evidence>
<evidence type="ECO:0000313" key="4">
    <source>
        <dbReference type="Proteomes" id="UP000023152"/>
    </source>
</evidence>
<dbReference type="EMBL" id="ASPP01023944">
    <property type="protein sequence ID" value="ETO09702.1"/>
    <property type="molecule type" value="Genomic_DNA"/>
</dbReference>
<feature type="transmembrane region" description="Helical" evidence="2">
    <location>
        <begin position="30"/>
        <end position="50"/>
    </location>
</feature>
<feature type="region of interest" description="Disordered" evidence="1">
    <location>
        <begin position="70"/>
        <end position="103"/>
    </location>
</feature>
<organism evidence="3 4">
    <name type="scientific">Reticulomyxa filosa</name>
    <dbReference type="NCBI Taxonomy" id="46433"/>
    <lineage>
        <taxon>Eukaryota</taxon>
        <taxon>Sar</taxon>
        <taxon>Rhizaria</taxon>
        <taxon>Retaria</taxon>
        <taxon>Foraminifera</taxon>
        <taxon>Monothalamids</taxon>
        <taxon>Reticulomyxidae</taxon>
        <taxon>Reticulomyxa</taxon>
    </lineage>
</organism>
<evidence type="ECO:0000256" key="1">
    <source>
        <dbReference type="SAM" id="MobiDB-lite"/>
    </source>
</evidence>
<accession>X6M8A6</accession>
<feature type="transmembrane region" description="Helical" evidence="2">
    <location>
        <begin position="445"/>
        <end position="468"/>
    </location>
</feature>
<protein>
    <submittedName>
        <fullName evidence="3">Uncharacterized protein</fullName>
    </submittedName>
</protein>
<keyword evidence="2" id="KW-0472">Membrane</keyword>
<evidence type="ECO:0000313" key="3">
    <source>
        <dbReference type="EMBL" id="ETO09702.1"/>
    </source>
</evidence>
<sequence>MKKKKKKDPLVSKPLDLTYKQIRQSCMKGLMDIGAVILVILLTITLYRLLPLCRDTSRLIRMRLKDHVVEQKRDKQPSSSSSSDDNKEEKEYKNADADNGDDENAKETVVVKIRPPSLRFGFATILQQQIRGFAQDLWLAIRLLLWTLLITVTLVRLFEFISEIADGGRRLGRTRMTLKLAVDIAVRQAAQIGPDFYQIFLLIFAWKTYKFAIATGLLELFATLCPGLPRRGRQLLAICIWEGELFFVDHWTQRFGGLIALLILLLGGRTPKDGTWSTYNRTETTQATLYGACFAVLGICFASFFALFGCVSRKPDSGDSPFKRLNRSDHAPLTIQLPRQCPQCQLRLQYGPLPRDNSRFARSCAFCEKYIATTNCYYCTNTNPIACEPYKKPYCEECANLLVVDSLKKQEEGAPGTVSDAPTILWTFPTDEYIAYDIRITWPNVLAVLGVIFEVGVMMALVFSIFYMQSNFSFSSSFHTPTDSSFHTLMDLSRV</sequence>